<name>A0A9P7AUW6_9HELO</name>
<evidence type="ECO:0000256" key="1">
    <source>
        <dbReference type="ARBA" id="ARBA00010086"/>
    </source>
</evidence>
<evidence type="ECO:0000256" key="2">
    <source>
        <dbReference type="ARBA" id="ARBA00012003"/>
    </source>
</evidence>
<evidence type="ECO:0000256" key="4">
    <source>
        <dbReference type="ARBA" id="ARBA00022679"/>
    </source>
</evidence>
<evidence type="ECO:0000256" key="3">
    <source>
        <dbReference type="ARBA" id="ARBA00022603"/>
    </source>
</evidence>
<dbReference type="Gene3D" id="3.40.50.150">
    <property type="entry name" value="Vaccinia Virus protein VP39"/>
    <property type="match status" value="1"/>
</dbReference>
<dbReference type="SMART" id="SM01296">
    <property type="entry name" value="N2227"/>
    <property type="match status" value="1"/>
</dbReference>
<feature type="region of interest" description="Disordered" evidence="6">
    <location>
        <begin position="104"/>
        <end position="124"/>
    </location>
</feature>
<protein>
    <recommendedName>
        <fullName evidence="2">carnosine N-methyltransferase</fullName>
        <ecNumber evidence="2">2.1.1.22</ecNumber>
    </recommendedName>
</protein>
<proteinExistence type="inferred from homology"/>
<comment type="similarity">
    <text evidence="1">Belongs to the carnosine N-methyltransferase family.</text>
</comment>
<evidence type="ECO:0000256" key="6">
    <source>
        <dbReference type="SAM" id="MobiDB-lite"/>
    </source>
</evidence>
<dbReference type="GO" id="GO:0030735">
    <property type="term" value="F:carnosine N-methyltransferase activity"/>
    <property type="evidence" value="ECO:0007669"/>
    <property type="project" value="UniProtKB-EC"/>
</dbReference>
<evidence type="ECO:0000313" key="7">
    <source>
        <dbReference type="EMBL" id="KAG0646786.1"/>
    </source>
</evidence>
<dbReference type="AlphaFoldDB" id="A0A9P7AUW6"/>
<keyword evidence="4" id="KW-0808">Transferase</keyword>
<dbReference type="Pfam" id="PF07942">
    <property type="entry name" value="CARME"/>
    <property type="match status" value="1"/>
</dbReference>
<feature type="region of interest" description="Disordered" evidence="6">
    <location>
        <begin position="1"/>
        <end position="20"/>
    </location>
</feature>
<evidence type="ECO:0000256" key="5">
    <source>
        <dbReference type="ARBA" id="ARBA00022691"/>
    </source>
</evidence>
<keyword evidence="5" id="KW-0949">S-adenosyl-L-methionine</keyword>
<dbReference type="SUPFAM" id="SSF53335">
    <property type="entry name" value="S-adenosyl-L-methionine-dependent methyltransferases"/>
    <property type="match status" value="1"/>
</dbReference>
<sequence>MSRMEDNEWEGNEQTHDDPDEQRVLFAALDSFFQYAKVAHFNTTHLRRQSFYALPRAHWELLAAPPFSYLDTLNSVDEGIDKNAELATAIMQCGLQSFGIQAPQVPKTKDEKNPNDWRGLATSNDLEKSRSTLRQFYRDWSAEGAAEREACNGPVVRALQKERQARSGSKLRVLVPGAGLGRLVLELCCEGFDCEGNEISFHQLLASSYILNFCPTANNHTLFPWVHSFSNHQSRSNHLRSVQVPDVHPGTKMEGIETPGEMSMSASDFLLLYSNEEQRGRFDAVATVFFLDTAPNIIRYIEAIRNCLKIGGLLINVGPLLWHFENNAPGTHDHGKESHSSKDARGTCFLQLRVLVANDIITGIADPGSVELTDDEVIALIEKMGFEIEHRESGITTPYIQDSASMIQNTYKASHWIARKK</sequence>
<keyword evidence="8" id="KW-1185">Reference proteome</keyword>
<dbReference type="GO" id="GO:0032259">
    <property type="term" value="P:methylation"/>
    <property type="evidence" value="ECO:0007669"/>
    <property type="project" value="UniProtKB-KW"/>
</dbReference>
<dbReference type="PANTHER" id="PTHR12303">
    <property type="entry name" value="CARNOSINE N-METHYLTRANSFERASE"/>
    <property type="match status" value="1"/>
</dbReference>
<dbReference type="OrthoDB" id="978at2759"/>
<dbReference type="EC" id="2.1.1.22" evidence="2"/>
<dbReference type="EMBL" id="VNKQ01000014">
    <property type="protein sequence ID" value="KAG0646786.1"/>
    <property type="molecule type" value="Genomic_DNA"/>
</dbReference>
<dbReference type="Proteomes" id="UP000785200">
    <property type="component" value="Unassembled WGS sequence"/>
</dbReference>
<organism evidence="7 8">
    <name type="scientific">Hyphodiscus hymeniophilus</name>
    <dbReference type="NCBI Taxonomy" id="353542"/>
    <lineage>
        <taxon>Eukaryota</taxon>
        <taxon>Fungi</taxon>
        <taxon>Dikarya</taxon>
        <taxon>Ascomycota</taxon>
        <taxon>Pezizomycotina</taxon>
        <taxon>Leotiomycetes</taxon>
        <taxon>Helotiales</taxon>
        <taxon>Hyphodiscaceae</taxon>
        <taxon>Hyphodiscus</taxon>
    </lineage>
</organism>
<comment type="caution">
    <text evidence="7">The sequence shown here is derived from an EMBL/GenBank/DDBJ whole genome shotgun (WGS) entry which is preliminary data.</text>
</comment>
<gene>
    <name evidence="7" type="ORF">D0Z07_6330</name>
</gene>
<keyword evidence="3" id="KW-0489">Methyltransferase</keyword>
<evidence type="ECO:0000313" key="8">
    <source>
        <dbReference type="Proteomes" id="UP000785200"/>
    </source>
</evidence>
<reference evidence="7" key="1">
    <citation type="submission" date="2019-07" db="EMBL/GenBank/DDBJ databases">
        <title>Hyphodiscus hymeniophilus genome sequencing and assembly.</title>
        <authorList>
            <person name="Kramer G."/>
            <person name="Nodwell J."/>
        </authorList>
    </citation>
    <scope>NUCLEOTIDE SEQUENCE</scope>
    <source>
        <strain evidence="7">ATCC 34498</strain>
    </source>
</reference>
<accession>A0A9P7AUW6</accession>
<dbReference type="InterPro" id="IPR012901">
    <property type="entry name" value="CARME"/>
</dbReference>
<dbReference type="InterPro" id="IPR029063">
    <property type="entry name" value="SAM-dependent_MTases_sf"/>
</dbReference>
<dbReference type="PANTHER" id="PTHR12303:SF6">
    <property type="entry name" value="CARNOSINE N-METHYLTRANSFERASE"/>
    <property type="match status" value="1"/>
</dbReference>